<dbReference type="EMBL" id="CP036266">
    <property type="protein sequence ID" value="QDT24012.1"/>
    <property type="molecule type" value="Genomic_DNA"/>
</dbReference>
<keyword evidence="3" id="KW-1185">Reference proteome</keyword>
<evidence type="ECO:0000313" key="3">
    <source>
        <dbReference type="Proteomes" id="UP000320421"/>
    </source>
</evidence>
<proteinExistence type="predicted"/>
<dbReference type="AlphaFoldDB" id="A0A517PXB6"/>
<name>A0A517PXB6_9PLAN</name>
<accession>A0A517PXB6</accession>
<dbReference type="RefSeq" id="WP_145192277.1">
    <property type="nucleotide sequence ID" value="NZ_CP036266.1"/>
</dbReference>
<feature type="transmembrane region" description="Helical" evidence="1">
    <location>
        <begin position="50"/>
        <end position="71"/>
    </location>
</feature>
<sequence length="80" mass="8555">MTNESEESKADVNQAVPKYQMVALSIGLFFGFVVSREIREAFRESAGDWGSLGIAVVLSAVSAGTLAYIVAKVLERKSAS</sequence>
<reference evidence="2 3" key="1">
    <citation type="submission" date="2019-02" db="EMBL/GenBank/DDBJ databases">
        <title>Deep-cultivation of Planctomycetes and their phenomic and genomic characterization uncovers novel biology.</title>
        <authorList>
            <person name="Wiegand S."/>
            <person name="Jogler M."/>
            <person name="Boedeker C."/>
            <person name="Pinto D."/>
            <person name="Vollmers J."/>
            <person name="Rivas-Marin E."/>
            <person name="Kohn T."/>
            <person name="Peeters S.H."/>
            <person name="Heuer A."/>
            <person name="Rast P."/>
            <person name="Oberbeckmann S."/>
            <person name="Bunk B."/>
            <person name="Jeske O."/>
            <person name="Meyerdierks A."/>
            <person name="Storesund J.E."/>
            <person name="Kallscheuer N."/>
            <person name="Luecker S."/>
            <person name="Lage O.M."/>
            <person name="Pohl T."/>
            <person name="Merkel B.J."/>
            <person name="Hornburger P."/>
            <person name="Mueller R.-W."/>
            <person name="Bruemmer F."/>
            <person name="Labrenz M."/>
            <person name="Spormann A.M."/>
            <person name="Op den Camp H."/>
            <person name="Overmann J."/>
            <person name="Amann R."/>
            <person name="Jetten M.S.M."/>
            <person name="Mascher T."/>
            <person name="Medema M.H."/>
            <person name="Devos D.P."/>
            <person name="Kaster A.-K."/>
            <person name="Ovreas L."/>
            <person name="Rohde M."/>
            <person name="Galperin M.Y."/>
            <person name="Jogler C."/>
        </authorList>
    </citation>
    <scope>NUCLEOTIDE SEQUENCE [LARGE SCALE GENOMIC DNA]</scope>
    <source>
        <strain evidence="2 3">HG66A1</strain>
    </source>
</reference>
<keyword evidence="1" id="KW-0812">Transmembrane</keyword>
<feature type="transmembrane region" description="Helical" evidence="1">
    <location>
        <begin position="21"/>
        <end position="38"/>
    </location>
</feature>
<gene>
    <name evidence="2" type="ORF">HG66A1_58380</name>
</gene>
<evidence type="ECO:0000256" key="1">
    <source>
        <dbReference type="SAM" id="Phobius"/>
    </source>
</evidence>
<dbReference type="OrthoDB" id="9924394at2"/>
<protein>
    <submittedName>
        <fullName evidence="2">Uncharacterized protein</fullName>
    </submittedName>
</protein>
<dbReference type="Proteomes" id="UP000320421">
    <property type="component" value="Chromosome"/>
</dbReference>
<evidence type="ECO:0000313" key="2">
    <source>
        <dbReference type="EMBL" id="QDT24012.1"/>
    </source>
</evidence>
<keyword evidence="1" id="KW-0472">Membrane</keyword>
<keyword evidence="1" id="KW-1133">Transmembrane helix</keyword>
<organism evidence="2 3">
    <name type="scientific">Gimesia chilikensis</name>
    <dbReference type="NCBI Taxonomy" id="2605989"/>
    <lineage>
        <taxon>Bacteria</taxon>
        <taxon>Pseudomonadati</taxon>
        <taxon>Planctomycetota</taxon>
        <taxon>Planctomycetia</taxon>
        <taxon>Planctomycetales</taxon>
        <taxon>Planctomycetaceae</taxon>
        <taxon>Gimesia</taxon>
    </lineage>
</organism>